<gene>
    <name evidence="1" type="ORF">JL106_08455</name>
</gene>
<reference evidence="1" key="1">
    <citation type="submission" date="2021-01" db="EMBL/GenBank/DDBJ databases">
        <title>YIM 132084 draft genome.</title>
        <authorList>
            <person name="An D."/>
        </authorList>
    </citation>
    <scope>NUCLEOTIDE SEQUENCE</scope>
    <source>
        <strain evidence="1">YIM 132084</strain>
    </source>
</reference>
<keyword evidence="2" id="KW-1185">Reference proteome</keyword>
<evidence type="ECO:0000313" key="1">
    <source>
        <dbReference type="EMBL" id="MBM9467308.1"/>
    </source>
</evidence>
<sequence>MKLTANAFCGRQLVLGHLWTAAFPVGTATDVAIPAARRLRPQEPAGHDGEGTTV</sequence>
<accession>A0A938YCX4</accession>
<dbReference type="RefSeq" id="WP_205260261.1">
    <property type="nucleotide sequence ID" value="NZ_JAERWK010000010.1"/>
</dbReference>
<protein>
    <submittedName>
        <fullName evidence="1">Uncharacterized protein</fullName>
    </submittedName>
</protein>
<proteinExistence type="predicted"/>
<dbReference type="EMBL" id="JAERWK010000010">
    <property type="protein sequence ID" value="MBM9467308.1"/>
    <property type="molecule type" value="Genomic_DNA"/>
</dbReference>
<name>A0A938YCX4_9ACTN</name>
<comment type="caution">
    <text evidence="1">The sequence shown here is derived from an EMBL/GenBank/DDBJ whole genome shotgun (WGS) entry which is preliminary data.</text>
</comment>
<dbReference type="Proteomes" id="UP000663792">
    <property type="component" value="Unassembled WGS sequence"/>
</dbReference>
<evidence type="ECO:0000313" key="2">
    <source>
        <dbReference type="Proteomes" id="UP000663792"/>
    </source>
</evidence>
<dbReference type="AlphaFoldDB" id="A0A938YCX4"/>
<organism evidence="1 2">
    <name type="scientific">Nakamurella leprariae</name>
    <dbReference type="NCBI Taxonomy" id="2803911"/>
    <lineage>
        <taxon>Bacteria</taxon>
        <taxon>Bacillati</taxon>
        <taxon>Actinomycetota</taxon>
        <taxon>Actinomycetes</taxon>
        <taxon>Nakamurellales</taxon>
        <taxon>Nakamurellaceae</taxon>
        <taxon>Nakamurella</taxon>
    </lineage>
</organism>